<gene>
    <name evidence="1" type="ORF">IC614_01810</name>
</gene>
<dbReference type="AlphaFoldDB" id="A0A7T2GK72"/>
<sequence length="131" mass="14419">MADVNNDPSMEEILASIKKVIAEEVPPPSSRARARRVEAGEAEDVLELNQPADIGEPLMSDNAAQSSRHALSTLSEIAQQNPLAAVGEGPLEAVVRDMLRPLLKQWLDERLPEMVEDMVKREIARITGRDI</sequence>
<reference evidence="1 2" key="1">
    <citation type="submission" date="2020-11" db="EMBL/GenBank/DDBJ databases">
        <title>Genome seq and assembly of Sphingosinicella sp.</title>
        <authorList>
            <person name="Chhetri G."/>
        </authorList>
    </citation>
    <scope>NUCLEOTIDE SEQUENCE [LARGE SCALE GENOMIC DNA]</scope>
    <source>
        <strain evidence="1 2">UDD2</strain>
    </source>
</reference>
<evidence type="ECO:0000313" key="1">
    <source>
        <dbReference type="EMBL" id="QPQ55371.1"/>
    </source>
</evidence>
<dbReference type="Proteomes" id="UP000594873">
    <property type="component" value="Chromosome"/>
</dbReference>
<dbReference type="RefSeq" id="WP_200972046.1">
    <property type="nucleotide sequence ID" value="NZ_CP065592.1"/>
</dbReference>
<protein>
    <submittedName>
        <fullName evidence="1">DUF2497 domain-containing protein</fullName>
    </submittedName>
</protein>
<dbReference type="KEGG" id="sflv:IC614_01810"/>
<dbReference type="Pfam" id="PF10691">
    <property type="entry name" value="DUF2497"/>
    <property type="match status" value="1"/>
</dbReference>
<dbReference type="InterPro" id="IPR019632">
    <property type="entry name" value="DUF2497"/>
</dbReference>
<evidence type="ECO:0000313" key="2">
    <source>
        <dbReference type="Proteomes" id="UP000594873"/>
    </source>
</evidence>
<name>A0A7T2GK72_9SPHN</name>
<dbReference type="EMBL" id="CP065592">
    <property type="protein sequence ID" value="QPQ55371.1"/>
    <property type="molecule type" value="Genomic_DNA"/>
</dbReference>
<proteinExistence type="predicted"/>
<accession>A0A7T2GK72</accession>
<keyword evidence="2" id="KW-1185">Reference proteome</keyword>
<organism evidence="1 2">
    <name type="scientific">Allosphingosinicella flava</name>
    <dbReference type="NCBI Taxonomy" id="2771430"/>
    <lineage>
        <taxon>Bacteria</taxon>
        <taxon>Pseudomonadati</taxon>
        <taxon>Pseudomonadota</taxon>
        <taxon>Alphaproteobacteria</taxon>
        <taxon>Sphingomonadales</taxon>
        <taxon>Sphingomonadaceae</taxon>
        <taxon>Allosphingosinicella</taxon>
    </lineage>
</organism>